<reference evidence="8" key="1">
    <citation type="submission" date="2023-04" db="EMBL/GenBank/DDBJ databases">
        <title>Candida boidinii NBRC 10035.</title>
        <authorList>
            <person name="Ichikawa N."/>
            <person name="Sato H."/>
            <person name="Tonouchi N."/>
        </authorList>
    </citation>
    <scope>NUCLEOTIDE SEQUENCE</scope>
    <source>
        <strain evidence="8">NBRC 10035</strain>
    </source>
</reference>
<feature type="compositionally biased region" description="Polar residues" evidence="5">
    <location>
        <begin position="1"/>
        <end position="12"/>
    </location>
</feature>
<feature type="domain" description="EamA" evidence="7">
    <location>
        <begin position="98"/>
        <end position="238"/>
    </location>
</feature>
<protein>
    <submittedName>
        <fullName evidence="8">Unnamed protein product</fullName>
    </submittedName>
</protein>
<evidence type="ECO:0000256" key="1">
    <source>
        <dbReference type="ARBA" id="ARBA00004141"/>
    </source>
</evidence>
<feature type="region of interest" description="Disordered" evidence="5">
    <location>
        <begin position="1"/>
        <end position="53"/>
    </location>
</feature>
<dbReference type="PANTHER" id="PTHR22911:SF6">
    <property type="entry name" value="SOLUTE CARRIER FAMILY 35 MEMBER G1"/>
    <property type="match status" value="1"/>
</dbReference>
<proteinExistence type="predicted"/>
<name>A0A9W6SYU7_CANBO</name>
<evidence type="ECO:0000313" key="9">
    <source>
        <dbReference type="Proteomes" id="UP001165120"/>
    </source>
</evidence>
<evidence type="ECO:0000256" key="5">
    <source>
        <dbReference type="SAM" id="MobiDB-lite"/>
    </source>
</evidence>
<evidence type="ECO:0000259" key="7">
    <source>
        <dbReference type="Pfam" id="PF00892"/>
    </source>
</evidence>
<dbReference type="Proteomes" id="UP001165120">
    <property type="component" value="Unassembled WGS sequence"/>
</dbReference>
<feature type="transmembrane region" description="Helical" evidence="6">
    <location>
        <begin position="133"/>
        <end position="154"/>
    </location>
</feature>
<dbReference type="GO" id="GO:0016020">
    <property type="term" value="C:membrane"/>
    <property type="evidence" value="ECO:0007669"/>
    <property type="project" value="UniProtKB-SubCell"/>
</dbReference>
<keyword evidence="3 6" id="KW-1133">Transmembrane helix</keyword>
<feature type="transmembrane region" description="Helical" evidence="6">
    <location>
        <begin position="420"/>
        <end position="439"/>
    </location>
</feature>
<keyword evidence="9" id="KW-1185">Reference proteome</keyword>
<feature type="transmembrane region" description="Helical" evidence="6">
    <location>
        <begin position="366"/>
        <end position="383"/>
    </location>
</feature>
<evidence type="ECO:0000256" key="4">
    <source>
        <dbReference type="ARBA" id="ARBA00023136"/>
    </source>
</evidence>
<comment type="subcellular location">
    <subcellularLocation>
        <location evidence="1">Membrane</location>
        <topology evidence="1">Multi-pass membrane protein</topology>
    </subcellularLocation>
</comment>
<keyword evidence="4 6" id="KW-0472">Membrane</keyword>
<evidence type="ECO:0000256" key="2">
    <source>
        <dbReference type="ARBA" id="ARBA00022692"/>
    </source>
</evidence>
<feature type="transmembrane region" description="Helical" evidence="6">
    <location>
        <begin position="98"/>
        <end position="121"/>
    </location>
</feature>
<feature type="compositionally biased region" description="Polar residues" evidence="5">
    <location>
        <begin position="38"/>
        <end position="47"/>
    </location>
</feature>
<dbReference type="AlphaFoldDB" id="A0A9W6SYU7"/>
<dbReference type="EMBL" id="BSXN01000865">
    <property type="protein sequence ID" value="GME70219.1"/>
    <property type="molecule type" value="Genomic_DNA"/>
</dbReference>
<feature type="transmembrane region" description="Helical" evidence="6">
    <location>
        <begin position="301"/>
        <end position="321"/>
    </location>
</feature>
<feature type="transmembrane region" description="Helical" evidence="6">
    <location>
        <begin position="196"/>
        <end position="215"/>
    </location>
</feature>
<accession>A0A9W6SYU7</accession>
<feature type="domain" description="EamA" evidence="7">
    <location>
        <begin position="303"/>
        <end position="437"/>
    </location>
</feature>
<feature type="transmembrane region" description="Helical" evidence="6">
    <location>
        <begin position="166"/>
        <end position="190"/>
    </location>
</feature>
<feature type="transmembrane region" description="Helical" evidence="6">
    <location>
        <begin position="333"/>
        <end position="354"/>
    </location>
</feature>
<keyword evidence="2 6" id="KW-0812">Transmembrane</keyword>
<dbReference type="SUPFAM" id="SSF103481">
    <property type="entry name" value="Multidrug resistance efflux transporter EmrE"/>
    <property type="match status" value="2"/>
</dbReference>
<dbReference type="Pfam" id="PF00892">
    <property type="entry name" value="EamA"/>
    <property type="match status" value="2"/>
</dbReference>
<dbReference type="InterPro" id="IPR037185">
    <property type="entry name" value="EmrE-like"/>
</dbReference>
<feature type="transmembrane region" description="Helical" evidence="6">
    <location>
        <begin position="222"/>
        <end position="244"/>
    </location>
</feature>
<dbReference type="PANTHER" id="PTHR22911">
    <property type="entry name" value="ACYL-MALONYL CONDENSING ENZYME-RELATED"/>
    <property type="match status" value="1"/>
</dbReference>
<gene>
    <name evidence="8" type="ORF">Cboi02_000276100</name>
</gene>
<dbReference type="InterPro" id="IPR000620">
    <property type="entry name" value="EamA_dom"/>
</dbReference>
<evidence type="ECO:0000256" key="3">
    <source>
        <dbReference type="ARBA" id="ARBA00022989"/>
    </source>
</evidence>
<feature type="transmembrane region" description="Helical" evidence="6">
    <location>
        <begin position="395"/>
        <end position="414"/>
    </location>
</feature>
<comment type="caution">
    <text evidence="8">The sequence shown here is derived from an EMBL/GenBank/DDBJ whole genome shotgun (WGS) entry which is preliminary data.</text>
</comment>
<evidence type="ECO:0000256" key="6">
    <source>
        <dbReference type="SAM" id="Phobius"/>
    </source>
</evidence>
<sequence length="509" mass="56968">MTLNKQRPQSRFSDPVYEEDEESTKLYRDNDTDFDNDSIPSSSQSPNIFDPAGNGSYRTNGINEIPFESMDIDESYMNHKNNLTRYQIFKKNYIDPNYGLILTLISQFFNSIMIVCCKFLFMDTDFEKPLHPLHILFVRMAVTYIFCLIYMWYFKVKDSPWGPRKYRLYLIGRGLGGFSGVFGQYYALIYLTVSDVTVLTFLSPTVTAIMAWWFLNERYTKIEAIGGLFSFIGVILIARPYFIFGSPQQDDSSSSTVVEVVTEGAAKILKAAANTAANVMGTSSNSSNDRSVETTNPMLRLLGSASALSSVFGTGVAMCCIRKVGFGAHPLISVTYFSFVTLVISFFGILLIPGLQFELPSTYKQWLLLSIIGFTGFFMQFLLTAGMQREKAARAIAMCYTQMVYAICWDFLFWNHLPNPLSLLGSTIIIGAALCIIYYKPPPNEPDTVIVGDSDMSTLDNAISGGRAGSGNVKLNTSPPSETVADFPSVEAYENFENDLELNRSISRR</sequence>
<organism evidence="8 9">
    <name type="scientific">Candida boidinii</name>
    <name type="common">Yeast</name>
    <dbReference type="NCBI Taxonomy" id="5477"/>
    <lineage>
        <taxon>Eukaryota</taxon>
        <taxon>Fungi</taxon>
        <taxon>Dikarya</taxon>
        <taxon>Ascomycota</taxon>
        <taxon>Saccharomycotina</taxon>
        <taxon>Pichiomycetes</taxon>
        <taxon>Pichiales</taxon>
        <taxon>Pichiaceae</taxon>
        <taxon>Ogataea</taxon>
        <taxon>Ogataea/Candida clade</taxon>
    </lineage>
</organism>
<evidence type="ECO:0000313" key="8">
    <source>
        <dbReference type="EMBL" id="GME70219.1"/>
    </source>
</evidence>